<evidence type="ECO:0000313" key="11">
    <source>
        <dbReference type="Proteomes" id="UP000770717"/>
    </source>
</evidence>
<dbReference type="PANTHER" id="PTHR11494:SF7">
    <property type="entry name" value="T-CELL-SPECIFIC SURFACE GLYCOPROTEIN CD28"/>
    <property type="match status" value="1"/>
</dbReference>
<organism evidence="10 11">
    <name type="scientific">Eleutherodactylus coqui</name>
    <name type="common">Puerto Rican coqui</name>
    <dbReference type="NCBI Taxonomy" id="57060"/>
    <lineage>
        <taxon>Eukaryota</taxon>
        <taxon>Metazoa</taxon>
        <taxon>Chordata</taxon>
        <taxon>Craniata</taxon>
        <taxon>Vertebrata</taxon>
        <taxon>Euteleostomi</taxon>
        <taxon>Amphibia</taxon>
        <taxon>Batrachia</taxon>
        <taxon>Anura</taxon>
        <taxon>Neobatrachia</taxon>
        <taxon>Hyloidea</taxon>
        <taxon>Eleutherodactylidae</taxon>
        <taxon>Eleutherodactylinae</taxon>
        <taxon>Eleutherodactylus</taxon>
        <taxon>Eleutherodactylus</taxon>
    </lineage>
</organism>
<dbReference type="GO" id="GO:0042129">
    <property type="term" value="P:regulation of T cell proliferation"/>
    <property type="evidence" value="ECO:0007669"/>
    <property type="project" value="InterPro"/>
</dbReference>
<feature type="non-terminal residue" evidence="10">
    <location>
        <position position="1"/>
    </location>
</feature>
<keyword evidence="6" id="KW-1015">Disulfide bond</keyword>
<dbReference type="Gene3D" id="2.60.40.10">
    <property type="entry name" value="Immunoglobulins"/>
    <property type="match status" value="1"/>
</dbReference>
<dbReference type="GO" id="GO:0050852">
    <property type="term" value="P:T cell receptor signaling pathway"/>
    <property type="evidence" value="ECO:0007669"/>
    <property type="project" value="TreeGrafter"/>
</dbReference>
<dbReference type="EMBL" id="WNTK01000010">
    <property type="protein sequence ID" value="KAG9477199.1"/>
    <property type="molecule type" value="Genomic_DNA"/>
</dbReference>
<feature type="transmembrane region" description="Helical" evidence="9">
    <location>
        <begin position="137"/>
        <end position="162"/>
    </location>
</feature>
<dbReference type="OrthoDB" id="8654606at2759"/>
<keyword evidence="4 9" id="KW-1133">Transmembrane helix</keyword>
<evidence type="ECO:0000256" key="8">
    <source>
        <dbReference type="ARBA" id="ARBA00023319"/>
    </source>
</evidence>
<name>A0A8J6K6H3_ELECQ</name>
<keyword evidence="3" id="KW-0732">Signal</keyword>
<comment type="subcellular location">
    <subcellularLocation>
        <location evidence="1">Membrane</location>
        <topology evidence="1">Single-pass type I membrane protein</topology>
    </subcellularLocation>
</comment>
<gene>
    <name evidence="10" type="ORF">GDO78_002545</name>
</gene>
<dbReference type="GO" id="GO:0009897">
    <property type="term" value="C:external side of plasma membrane"/>
    <property type="evidence" value="ECO:0007669"/>
    <property type="project" value="TreeGrafter"/>
</dbReference>
<evidence type="ECO:0000256" key="6">
    <source>
        <dbReference type="ARBA" id="ARBA00023157"/>
    </source>
</evidence>
<evidence type="ECO:0000256" key="1">
    <source>
        <dbReference type="ARBA" id="ARBA00004479"/>
    </source>
</evidence>
<evidence type="ECO:0008006" key="12">
    <source>
        <dbReference type="Google" id="ProtNLM"/>
    </source>
</evidence>
<keyword evidence="2 9" id="KW-0812">Transmembrane</keyword>
<dbReference type="InterPro" id="IPR040216">
    <property type="entry name" value="CTLA4/CD28"/>
</dbReference>
<evidence type="ECO:0000256" key="2">
    <source>
        <dbReference type="ARBA" id="ARBA00022692"/>
    </source>
</evidence>
<reference evidence="10" key="1">
    <citation type="thesis" date="2020" institute="ProQuest LLC" country="789 East Eisenhower Parkway, Ann Arbor, MI, USA">
        <title>Comparative Genomics and Chromosome Evolution.</title>
        <authorList>
            <person name="Mudd A.B."/>
        </authorList>
    </citation>
    <scope>NUCLEOTIDE SEQUENCE</scope>
    <source>
        <strain evidence="10">HN-11 Male</strain>
        <tissue evidence="10">Kidney and liver</tissue>
    </source>
</reference>
<keyword evidence="5 9" id="KW-0472">Membrane</keyword>
<keyword evidence="7" id="KW-0325">Glycoprotein</keyword>
<keyword evidence="8" id="KW-0393">Immunoglobulin domain</keyword>
<evidence type="ECO:0000313" key="10">
    <source>
        <dbReference type="EMBL" id="KAG9477199.1"/>
    </source>
</evidence>
<sequence length="165" mass="19231">MIAKTLICSFSDSSPLKNRCTFYAHSKNSLMFYHKFNETIEELKVEFFRGINKTSSICKGLFNATQLPFDCNNFRVIPSRNHVTFHQWSLNENDTDIYYFCMEVMYPPPYIKNCDDGTIIHVKEVQKEVNENQKSPLSLLIILGCIAAYSLLITTSFLYMLVRQR</sequence>
<evidence type="ECO:0000256" key="5">
    <source>
        <dbReference type="ARBA" id="ARBA00023136"/>
    </source>
</evidence>
<protein>
    <recommendedName>
        <fullName evidence="12">Inducible T-cell costimulator</fullName>
    </recommendedName>
</protein>
<comment type="caution">
    <text evidence="10">The sequence shown here is derived from an EMBL/GenBank/DDBJ whole genome shotgun (WGS) entry which is preliminary data.</text>
</comment>
<dbReference type="Proteomes" id="UP000770717">
    <property type="component" value="Unassembled WGS sequence"/>
</dbReference>
<evidence type="ECO:0000256" key="7">
    <source>
        <dbReference type="ARBA" id="ARBA00023180"/>
    </source>
</evidence>
<dbReference type="AlphaFoldDB" id="A0A8J6K6H3"/>
<evidence type="ECO:0000256" key="4">
    <source>
        <dbReference type="ARBA" id="ARBA00022989"/>
    </source>
</evidence>
<dbReference type="PANTHER" id="PTHR11494">
    <property type="entry name" value="CYTOTOXIC T-LYMPHOCYTE PROTEIN"/>
    <property type="match status" value="1"/>
</dbReference>
<accession>A0A8J6K6H3</accession>
<dbReference type="InterPro" id="IPR013783">
    <property type="entry name" value="Ig-like_fold"/>
</dbReference>
<proteinExistence type="predicted"/>
<keyword evidence="11" id="KW-1185">Reference proteome</keyword>
<evidence type="ECO:0000256" key="9">
    <source>
        <dbReference type="SAM" id="Phobius"/>
    </source>
</evidence>
<evidence type="ECO:0000256" key="3">
    <source>
        <dbReference type="ARBA" id="ARBA00022729"/>
    </source>
</evidence>